<reference evidence="6" key="1">
    <citation type="submission" date="2022-05" db="EMBL/GenBank/DDBJ databases">
        <title>The Musa troglodytarum L. genome provides insights into the mechanism of non-climacteric behaviour and enrichment of carotenoids.</title>
        <authorList>
            <person name="Wang J."/>
        </authorList>
    </citation>
    <scope>NUCLEOTIDE SEQUENCE</scope>
    <source>
        <tissue evidence="6">Leaf</tissue>
    </source>
</reference>
<keyword evidence="4" id="KW-1133">Transmembrane helix</keyword>
<comment type="similarity">
    <text evidence="1">Belongs to the 'GDSL' lipolytic enzyme family.</text>
</comment>
<keyword evidence="3" id="KW-0443">Lipid metabolism</keyword>
<sequence>MAKKTTTFLLLNLFLVALSTLTAAAVSPAVFVFGDSTVDVGNNNFLPSDAPKVNFPPWGIDYPGRTPTGRFSNGFNYADYVAKWGITTLSSLPMAKKTTTFLLLILFLAALSTLTTAAVSPAVFVFGDSTVDVGNNNFLPSDAPKVNFPPWGIDFPGRTPTGRFSNGFTYADYIAKAVGLATSPPPFLSLSNGNQMLRGVNFASGGAGILYSSVKSSSGDVIAMATQIEDYKQVAANLTERLGKKSAVVFLDKSLFYLSVGSNDVLTLYSLLNPGNSTQKDEAVVLVLSKFKHQLERLYDLGARKFAVLGTGLLGCIPVVRVAVPSYGCYEDLNDFSLRFKTATKALLEELSMSLKGFQYSFGDSYEMVTKIFSHPQEYGFTELKAACCGGGRLNAESDCLPNSTYCGNRGQYAFWDLSHPSQALSKTITQLSLYGPPLFANPVNIHHLVKS</sequence>
<dbReference type="GO" id="GO:0016042">
    <property type="term" value="P:lipid catabolic process"/>
    <property type="evidence" value="ECO:0007669"/>
    <property type="project" value="UniProtKB-KW"/>
</dbReference>
<keyword evidence="4" id="KW-0472">Membrane</keyword>
<proteinExistence type="inferred from homology"/>
<dbReference type="Pfam" id="PF00657">
    <property type="entry name" value="Lipase_GDSL"/>
    <property type="match status" value="1"/>
</dbReference>
<keyword evidence="3" id="KW-0442">Lipid degradation</keyword>
<feature type="chain" id="PRO_5038956650" evidence="5">
    <location>
        <begin position="25"/>
        <end position="452"/>
    </location>
</feature>
<dbReference type="PANTHER" id="PTHR45648">
    <property type="entry name" value="GDSL LIPASE/ACYLHYDROLASE FAMILY PROTEIN (AFU_ORTHOLOGUE AFUA_4G14700)"/>
    <property type="match status" value="1"/>
</dbReference>
<keyword evidence="7" id="KW-1185">Reference proteome</keyword>
<accession>A0A9E7F9M6</accession>
<evidence type="ECO:0000256" key="4">
    <source>
        <dbReference type="SAM" id="Phobius"/>
    </source>
</evidence>
<dbReference type="PANTHER" id="PTHR45648:SF172">
    <property type="entry name" value="(WILD MALAYSIAN BANANA) HYPOTHETICAL PROTEIN"/>
    <property type="match status" value="1"/>
</dbReference>
<organism evidence="6 7">
    <name type="scientific">Musa troglodytarum</name>
    <name type="common">fe'i banana</name>
    <dbReference type="NCBI Taxonomy" id="320322"/>
    <lineage>
        <taxon>Eukaryota</taxon>
        <taxon>Viridiplantae</taxon>
        <taxon>Streptophyta</taxon>
        <taxon>Embryophyta</taxon>
        <taxon>Tracheophyta</taxon>
        <taxon>Spermatophyta</taxon>
        <taxon>Magnoliopsida</taxon>
        <taxon>Liliopsida</taxon>
        <taxon>Zingiberales</taxon>
        <taxon>Musaceae</taxon>
        <taxon>Musa</taxon>
    </lineage>
</organism>
<dbReference type="InterPro" id="IPR035669">
    <property type="entry name" value="SGNH_plant_lipase-like"/>
</dbReference>
<dbReference type="AlphaFoldDB" id="A0A9E7F9M6"/>
<dbReference type="InterPro" id="IPR001087">
    <property type="entry name" value="GDSL"/>
</dbReference>
<dbReference type="GO" id="GO:0016788">
    <property type="term" value="F:hydrolase activity, acting on ester bonds"/>
    <property type="evidence" value="ECO:0007669"/>
    <property type="project" value="InterPro"/>
</dbReference>
<feature type="signal peptide" evidence="5">
    <location>
        <begin position="1"/>
        <end position="24"/>
    </location>
</feature>
<dbReference type="Gene3D" id="3.40.50.1110">
    <property type="entry name" value="SGNH hydrolase"/>
    <property type="match status" value="2"/>
</dbReference>
<feature type="transmembrane region" description="Helical" evidence="4">
    <location>
        <begin position="101"/>
        <end position="126"/>
    </location>
</feature>
<evidence type="ECO:0000256" key="1">
    <source>
        <dbReference type="ARBA" id="ARBA00008668"/>
    </source>
</evidence>
<evidence type="ECO:0000256" key="2">
    <source>
        <dbReference type="ARBA" id="ARBA00022801"/>
    </source>
</evidence>
<evidence type="ECO:0000256" key="3">
    <source>
        <dbReference type="ARBA" id="ARBA00022963"/>
    </source>
</evidence>
<keyword evidence="2" id="KW-0378">Hydrolase</keyword>
<gene>
    <name evidence="6" type="ORF">MUK42_27500</name>
</gene>
<dbReference type="Proteomes" id="UP001055439">
    <property type="component" value="Chromosome 2"/>
</dbReference>
<dbReference type="EMBL" id="CP097504">
    <property type="protein sequence ID" value="URD90441.1"/>
    <property type="molecule type" value="Genomic_DNA"/>
</dbReference>
<evidence type="ECO:0000256" key="5">
    <source>
        <dbReference type="SAM" id="SignalP"/>
    </source>
</evidence>
<evidence type="ECO:0000313" key="6">
    <source>
        <dbReference type="EMBL" id="URD90441.1"/>
    </source>
</evidence>
<name>A0A9E7F9M6_9LILI</name>
<keyword evidence="5" id="KW-0732">Signal</keyword>
<dbReference type="InterPro" id="IPR036514">
    <property type="entry name" value="SGNH_hydro_sf"/>
</dbReference>
<keyword evidence="4" id="KW-0812">Transmembrane</keyword>
<dbReference type="CDD" id="cd01837">
    <property type="entry name" value="SGNH_plant_lipase_like"/>
    <property type="match status" value="1"/>
</dbReference>
<dbReference type="InterPro" id="IPR051058">
    <property type="entry name" value="GDSL_Est/Lipase"/>
</dbReference>
<protein>
    <submittedName>
        <fullName evidence="6">GDSL-like Lipase/Acylhydrolase</fullName>
    </submittedName>
</protein>
<dbReference type="OrthoDB" id="1600564at2759"/>
<evidence type="ECO:0000313" key="7">
    <source>
        <dbReference type="Proteomes" id="UP001055439"/>
    </source>
</evidence>